<sequence>MKKIVFTGIWMACVLAGNAQEVRRVSATEALTIAEQNRKDIRNQAISESIATNEIAKINARKAPQVTASLDYRYNMQLQRSVLPAGTIRPDAPTIIPLGTKYNITTGVNASYDVFNPANRSDIKYAQKSIELEKANTKKAVVDVRQAVLQAYYDVLLGQEKVRFSSENLKRTEQYYQEGRVKYENRTILKSDLDRLQLDMQNARITYEEDRKNLQLGQLYLANQMGLEPEARVEASETLETILQGLPEVNNIQRTSEQRVEITQEKLKLEQNQLDYTRQNKAYWPTVSVFASWNAQHLNNNFGPFDANTWYPYSYVGLKVNATLFDGLQKERSKTEYRFRAEQNQNTLAKLQSDLNYEWESAKVELLNIREKLKTAQENYQLAQQVVQTDSLRFGEGKITAAELKNTEYSLATAQNNLMASYYNFLVARLKYKKAIGEL</sequence>
<evidence type="ECO:0000256" key="3">
    <source>
        <dbReference type="ARBA" id="ARBA00022448"/>
    </source>
</evidence>
<evidence type="ECO:0000256" key="1">
    <source>
        <dbReference type="ARBA" id="ARBA00004442"/>
    </source>
</evidence>
<keyword evidence="5" id="KW-0812">Transmembrane</keyword>
<evidence type="ECO:0000313" key="8">
    <source>
        <dbReference type="EMBL" id="MDJ1503625.1"/>
    </source>
</evidence>
<evidence type="ECO:0000256" key="5">
    <source>
        <dbReference type="ARBA" id="ARBA00022692"/>
    </source>
</evidence>
<organism evidence="8 9">
    <name type="scientific">Xanthocytophaga agilis</name>
    <dbReference type="NCBI Taxonomy" id="3048010"/>
    <lineage>
        <taxon>Bacteria</taxon>
        <taxon>Pseudomonadati</taxon>
        <taxon>Bacteroidota</taxon>
        <taxon>Cytophagia</taxon>
        <taxon>Cytophagales</taxon>
        <taxon>Rhodocytophagaceae</taxon>
        <taxon>Xanthocytophaga</taxon>
    </lineage>
</organism>
<dbReference type="PANTHER" id="PTHR30026">
    <property type="entry name" value="OUTER MEMBRANE PROTEIN TOLC"/>
    <property type="match status" value="1"/>
</dbReference>
<proteinExistence type="inferred from homology"/>
<keyword evidence="7" id="KW-0998">Cell outer membrane</keyword>
<evidence type="ECO:0000256" key="2">
    <source>
        <dbReference type="ARBA" id="ARBA00007613"/>
    </source>
</evidence>
<dbReference type="GO" id="GO:0015562">
    <property type="term" value="F:efflux transmembrane transporter activity"/>
    <property type="evidence" value="ECO:0007669"/>
    <property type="project" value="InterPro"/>
</dbReference>
<evidence type="ECO:0000256" key="7">
    <source>
        <dbReference type="ARBA" id="ARBA00023237"/>
    </source>
</evidence>
<dbReference type="SUPFAM" id="SSF56954">
    <property type="entry name" value="Outer membrane efflux proteins (OEP)"/>
    <property type="match status" value="1"/>
</dbReference>
<dbReference type="GO" id="GO:1990281">
    <property type="term" value="C:efflux pump complex"/>
    <property type="evidence" value="ECO:0007669"/>
    <property type="project" value="TreeGrafter"/>
</dbReference>
<dbReference type="InterPro" id="IPR003423">
    <property type="entry name" value="OMP_efflux"/>
</dbReference>
<dbReference type="RefSeq" id="WP_314514241.1">
    <property type="nucleotide sequence ID" value="NZ_JASJOU010000009.1"/>
</dbReference>
<dbReference type="EMBL" id="JASJOU010000009">
    <property type="protein sequence ID" value="MDJ1503625.1"/>
    <property type="molecule type" value="Genomic_DNA"/>
</dbReference>
<keyword evidence="3" id="KW-0813">Transport</keyword>
<gene>
    <name evidence="8" type="ORF">QNI22_23365</name>
</gene>
<dbReference type="Gene3D" id="1.20.1600.10">
    <property type="entry name" value="Outer membrane efflux proteins (OEP)"/>
    <property type="match status" value="1"/>
</dbReference>
<dbReference type="PANTHER" id="PTHR30026:SF20">
    <property type="entry name" value="OUTER MEMBRANE PROTEIN TOLC"/>
    <property type="match status" value="1"/>
</dbReference>
<keyword evidence="9" id="KW-1185">Reference proteome</keyword>
<keyword evidence="4" id="KW-1134">Transmembrane beta strand</keyword>
<dbReference type="InterPro" id="IPR051906">
    <property type="entry name" value="TolC-like"/>
</dbReference>
<dbReference type="Proteomes" id="UP001232063">
    <property type="component" value="Unassembled WGS sequence"/>
</dbReference>
<keyword evidence="6" id="KW-0472">Membrane</keyword>
<comment type="subcellular location">
    <subcellularLocation>
        <location evidence="1">Cell outer membrane</location>
    </subcellularLocation>
</comment>
<evidence type="ECO:0000313" key="9">
    <source>
        <dbReference type="Proteomes" id="UP001232063"/>
    </source>
</evidence>
<reference evidence="8" key="1">
    <citation type="submission" date="2023-05" db="EMBL/GenBank/DDBJ databases">
        <authorList>
            <person name="Zhang X."/>
        </authorList>
    </citation>
    <scope>NUCLEOTIDE SEQUENCE</scope>
    <source>
        <strain evidence="8">BD1B2-1</strain>
    </source>
</reference>
<evidence type="ECO:0000256" key="6">
    <source>
        <dbReference type="ARBA" id="ARBA00023136"/>
    </source>
</evidence>
<dbReference type="AlphaFoldDB" id="A0AAE3UFT3"/>
<dbReference type="Pfam" id="PF02321">
    <property type="entry name" value="OEP"/>
    <property type="match status" value="2"/>
</dbReference>
<dbReference type="GO" id="GO:0015288">
    <property type="term" value="F:porin activity"/>
    <property type="evidence" value="ECO:0007669"/>
    <property type="project" value="TreeGrafter"/>
</dbReference>
<protein>
    <submittedName>
        <fullName evidence="8">TolC family protein</fullName>
    </submittedName>
</protein>
<dbReference type="GO" id="GO:0009279">
    <property type="term" value="C:cell outer membrane"/>
    <property type="evidence" value="ECO:0007669"/>
    <property type="project" value="UniProtKB-SubCell"/>
</dbReference>
<comment type="caution">
    <text evidence="8">The sequence shown here is derived from an EMBL/GenBank/DDBJ whole genome shotgun (WGS) entry which is preliminary data.</text>
</comment>
<accession>A0AAE3UFT3</accession>
<name>A0AAE3UFT3_9BACT</name>
<evidence type="ECO:0000256" key="4">
    <source>
        <dbReference type="ARBA" id="ARBA00022452"/>
    </source>
</evidence>
<comment type="similarity">
    <text evidence="2">Belongs to the outer membrane factor (OMF) (TC 1.B.17) family.</text>
</comment>